<gene>
    <name evidence="1" type="ORF">NQ314_020554</name>
</gene>
<dbReference type="EMBL" id="JANEYF010005748">
    <property type="protein sequence ID" value="KAJ8926993.1"/>
    <property type="molecule type" value="Genomic_DNA"/>
</dbReference>
<comment type="caution">
    <text evidence="1">The sequence shown here is derived from an EMBL/GenBank/DDBJ whole genome shotgun (WGS) entry which is preliminary data.</text>
</comment>
<organism evidence="1 2">
    <name type="scientific">Rhamnusium bicolor</name>
    <dbReference type="NCBI Taxonomy" id="1586634"/>
    <lineage>
        <taxon>Eukaryota</taxon>
        <taxon>Metazoa</taxon>
        <taxon>Ecdysozoa</taxon>
        <taxon>Arthropoda</taxon>
        <taxon>Hexapoda</taxon>
        <taxon>Insecta</taxon>
        <taxon>Pterygota</taxon>
        <taxon>Neoptera</taxon>
        <taxon>Endopterygota</taxon>
        <taxon>Coleoptera</taxon>
        <taxon>Polyphaga</taxon>
        <taxon>Cucujiformia</taxon>
        <taxon>Chrysomeloidea</taxon>
        <taxon>Cerambycidae</taxon>
        <taxon>Lepturinae</taxon>
        <taxon>Rhagiini</taxon>
        <taxon>Rhamnusium</taxon>
    </lineage>
</organism>
<keyword evidence="2" id="KW-1185">Reference proteome</keyword>
<accession>A0AAV8WKH5</accession>
<name>A0AAV8WKH5_9CUCU</name>
<sequence length="89" mass="10025">MAAVSSGRSVMDPQMEAQNGTVDRLKGLYPAVNEDKTPLPRAWSPKEKYNYIGLSQNNLRVHYKGVIDRVVFEEYSVKQTKKSADHDIG</sequence>
<dbReference type="InterPro" id="IPR043136">
    <property type="entry name" value="B30.2/SPRY_sf"/>
</dbReference>
<reference evidence="1" key="1">
    <citation type="journal article" date="2023" name="Insect Mol. Biol.">
        <title>Genome sequencing provides insights into the evolution of gene families encoding plant cell wall-degrading enzymes in longhorned beetles.</title>
        <authorList>
            <person name="Shin N.R."/>
            <person name="Okamura Y."/>
            <person name="Kirsch R."/>
            <person name="Pauchet Y."/>
        </authorList>
    </citation>
    <scope>NUCLEOTIDE SEQUENCE</scope>
    <source>
        <strain evidence="1">RBIC_L_NR</strain>
    </source>
</reference>
<evidence type="ECO:0000313" key="1">
    <source>
        <dbReference type="EMBL" id="KAJ8926993.1"/>
    </source>
</evidence>
<dbReference type="Gene3D" id="2.60.120.920">
    <property type="match status" value="1"/>
</dbReference>
<dbReference type="AlphaFoldDB" id="A0AAV8WKH5"/>
<protein>
    <submittedName>
        <fullName evidence="1">Uncharacterized protein</fullName>
    </submittedName>
</protein>
<dbReference type="Proteomes" id="UP001162156">
    <property type="component" value="Unassembled WGS sequence"/>
</dbReference>
<proteinExistence type="predicted"/>
<evidence type="ECO:0000313" key="2">
    <source>
        <dbReference type="Proteomes" id="UP001162156"/>
    </source>
</evidence>